<accession>A0ABW6S3R2</accession>
<proteinExistence type="predicted"/>
<comment type="caution">
    <text evidence="2">The sequence shown here is derived from an EMBL/GenBank/DDBJ whole genome shotgun (WGS) entry which is preliminary data.</text>
</comment>
<dbReference type="Gene3D" id="3.40.710.10">
    <property type="entry name" value="DD-peptidase/beta-lactamase superfamily"/>
    <property type="match status" value="1"/>
</dbReference>
<dbReference type="Pfam" id="PF00144">
    <property type="entry name" value="Beta-lactamase"/>
    <property type="match status" value="1"/>
</dbReference>
<evidence type="ECO:0000313" key="2">
    <source>
        <dbReference type="EMBL" id="MFF3570933.1"/>
    </source>
</evidence>
<evidence type="ECO:0000259" key="1">
    <source>
        <dbReference type="Pfam" id="PF00144"/>
    </source>
</evidence>
<dbReference type="EMBL" id="JBIAQY010000008">
    <property type="protein sequence ID" value="MFF3570933.1"/>
    <property type="molecule type" value="Genomic_DNA"/>
</dbReference>
<dbReference type="PANTHER" id="PTHR43283:SF3">
    <property type="entry name" value="BETA-LACTAMASE FAMILY PROTEIN (AFU_ORTHOLOGUE AFUA_5G07500)"/>
    <property type="match status" value="1"/>
</dbReference>
<name>A0ABW6S3R2_9NOCA</name>
<feature type="domain" description="Beta-lactamase-related" evidence="1">
    <location>
        <begin position="30"/>
        <end position="383"/>
    </location>
</feature>
<dbReference type="InterPro" id="IPR012338">
    <property type="entry name" value="Beta-lactam/transpept-like"/>
</dbReference>
<dbReference type="RefSeq" id="WP_040820679.1">
    <property type="nucleotide sequence ID" value="NZ_JBIAQY010000008.1"/>
</dbReference>
<keyword evidence="2" id="KW-0378">Hydrolase</keyword>
<dbReference type="EC" id="3.-.-.-" evidence="2"/>
<evidence type="ECO:0000313" key="3">
    <source>
        <dbReference type="Proteomes" id="UP001601992"/>
    </source>
</evidence>
<dbReference type="Proteomes" id="UP001601992">
    <property type="component" value="Unassembled WGS sequence"/>
</dbReference>
<gene>
    <name evidence="2" type="ORF">ACFYXQ_24415</name>
</gene>
<keyword evidence="3" id="KW-1185">Reference proteome</keyword>
<dbReference type="PANTHER" id="PTHR43283">
    <property type="entry name" value="BETA-LACTAMASE-RELATED"/>
    <property type="match status" value="1"/>
</dbReference>
<dbReference type="SUPFAM" id="SSF56601">
    <property type="entry name" value="beta-lactamase/transpeptidase-like"/>
    <property type="match status" value="1"/>
</dbReference>
<protein>
    <submittedName>
        <fullName evidence="2">Serine hydrolase domain-containing protein</fullName>
        <ecNumber evidence="2">3.-.-.-</ecNumber>
    </submittedName>
</protein>
<reference evidence="2 3" key="1">
    <citation type="submission" date="2024-10" db="EMBL/GenBank/DDBJ databases">
        <title>The Natural Products Discovery Center: Release of the First 8490 Sequenced Strains for Exploring Actinobacteria Biosynthetic Diversity.</title>
        <authorList>
            <person name="Kalkreuter E."/>
            <person name="Kautsar S.A."/>
            <person name="Yang D."/>
            <person name="Bader C.D."/>
            <person name="Teijaro C.N."/>
            <person name="Fluegel L."/>
            <person name="Davis C.M."/>
            <person name="Simpson J.R."/>
            <person name="Lauterbach L."/>
            <person name="Steele A.D."/>
            <person name="Gui C."/>
            <person name="Meng S."/>
            <person name="Li G."/>
            <person name="Viehrig K."/>
            <person name="Ye F."/>
            <person name="Su P."/>
            <person name="Kiefer A.F."/>
            <person name="Nichols A."/>
            <person name="Cepeda A.J."/>
            <person name="Yan W."/>
            <person name="Fan B."/>
            <person name="Jiang Y."/>
            <person name="Adhikari A."/>
            <person name="Zheng C.-J."/>
            <person name="Schuster L."/>
            <person name="Cowan T.M."/>
            <person name="Smanski M.J."/>
            <person name="Chevrette M.G."/>
            <person name="De Carvalho L.P.S."/>
            <person name="Shen B."/>
        </authorList>
    </citation>
    <scope>NUCLEOTIDE SEQUENCE [LARGE SCALE GENOMIC DNA]</scope>
    <source>
        <strain evidence="2 3">NPDC002593</strain>
    </source>
</reference>
<organism evidence="2 3">
    <name type="scientific">Nocardia jiangxiensis</name>
    <dbReference type="NCBI Taxonomy" id="282685"/>
    <lineage>
        <taxon>Bacteria</taxon>
        <taxon>Bacillati</taxon>
        <taxon>Actinomycetota</taxon>
        <taxon>Actinomycetes</taxon>
        <taxon>Mycobacteriales</taxon>
        <taxon>Nocardiaceae</taxon>
        <taxon>Nocardia</taxon>
    </lineage>
</organism>
<sequence>MEPETDLGDLATPEEVGLSSARLARIEYLLASQVDDGQFPGAVALVFRRGRVAYIARAGMVTPSTGTPMPLDAIFRIYSMTKPITSVAAMSLHEEGLLDLSDPVGRFLPELANLPVGESTSDGGYRLVTAEREMTVLDLLRHTSGIVGGYFGTPWILKLYEQAGIREFDHTDVAFTTSTQDLVTALSTLPLAMQPGSHWEYGRSGDVMGRLLEIAGGRSLDALLDDRVFTPLGMADTGFFVSPQQAHRIAQPAESFAADTVLRDFTSRPTFLSGGSGAFSTVRDYLRFTRMLLGMGELEGQRVLSRKSVELMTSDHLGTIYGTGPDYMPRDGYTFGLGVAVRKEPGLSDVLGSAGDFWWLGRGSTSFFVDPAEDMIGLFMTQRYWRARHYQRVFKNLVYQAVID</sequence>
<dbReference type="InterPro" id="IPR050789">
    <property type="entry name" value="Diverse_Enzym_Activities"/>
</dbReference>
<dbReference type="GO" id="GO:0016787">
    <property type="term" value="F:hydrolase activity"/>
    <property type="evidence" value="ECO:0007669"/>
    <property type="project" value="UniProtKB-KW"/>
</dbReference>
<dbReference type="InterPro" id="IPR001466">
    <property type="entry name" value="Beta-lactam-related"/>
</dbReference>